<reference evidence="1" key="1">
    <citation type="journal article" date="2021" name="PeerJ">
        <title>Extensive microbial diversity within the chicken gut microbiome revealed by metagenomics and culture.</title>
        <authorList>
            <person name="Gilroy R."/>
            <person name="Ravi A."/>
            <person name="Getino M."/>
            <person name="Pursley I."/>
            <person name="Horton D.L."/>
            <person name="Alikhan N.F."/>
            <person name="Baker D."/>
            <person name="Gharbi K."/>
            <person name="Hall N."/>
            <person name="Watson M."/>
            <person name="Adriaenssens E.M."/>
            <person name="Foster-Nyarko E."/>
            <person name="Jarju S."/>
            <person name="Secka A."/>
            <person name="Antonio M."/>
            <person name="Oren A."/>
            <person name="Chaudhuri R.R."/>
            <person name="La Ragione R."/>
            <person name="Hildebrand F."/>
            <person name="Pallen M.J."/>
        </authorList>
    </citation>
    <scope>NUCLEOTIDE SEQUENCE</scope>
    <source>
        <strain evidence="1">7318</strain>
    </source>
</reference>
<reference evidence="1" key="2">
    <citation type="submission" date="2021-09" db="EMBL/GenBank/DDBJ databases">
        <authorList>
            <person name="Gilroy R."/>
        </authorList>
    </citation>
    <scope>NUCLEOTIDE SEQUENCE</scope>
    <source>
        <strain evidence="1">7318</strain>
    </source>
</reference>
<dbReference type="Proteomes" id="UP000780768">
    <property type="component" value="Unassembled WGS sequence"/>
</dbReference>
<accession>A0A921HN68</accession>
<gene>
    <name evidence="1" type="ORF">K8V65_06450</name>
</gene>
<dbReference type="Gene3D" id="1.20.5.2950">
    <property type="match status" value="1"/>
</dbReference>
<sequence length="160" mass="18301">MDIIKTLDELEELVSNSSRLVFTNKCLIEEDALVRLIDDIRKDWPSALKEAEEITQNRDKIIEDARAEAKNIIEQAKAYAQKKASEDEITLAAKARAKEILEKTFTQSEAMRNDSVQYAQQVFDHMGLYVQNVMNNIQAAKEGLKNIEVKKEEQPSSEEK</sequence>
<evidence type="ECO:0008006" key="3">
    <source>
        <dbReference type="Google" id="ProtNLM"/>
    </source>
</evidence>
<dbReference type="RefSeq" id="WP_289547269.1">
    <property type="nucleotide sequence ID" value="NZ_CAKMHU010000004.1"/>
</dbReference>
<proteinExistence type="predicted"/>
<organism evidence="1 2">
    <name type="scientific">Megamonas hypermegale</name>
    <dbReference type="NCBI Taxonomy" id="158847"/>
    <lineage>
        <taxon>Bacteria</taxon>
        <taxon>Bacillati</taxon>
        <taxon>Bacillota</taxon>
        <taxon>Negativicutes</taxon>
        <taxon>Selenomonadales</taxon>
        <taxon>Selenomonadaceae</taxon>
        <taxon>Megamonas</taxon>
    </lineage>
</organism>
<protein>
    <recommendedName>
        <fullName evidence="3">ATPase</fullName>
    </recommendedName>
</protein>
<dbReference type="EMBL" id="DYVR01000176">
    <property type="protein sequence ID" value="HJF85283.1"/>
    <property type="molecule type" value="Genomic_DNA"/>
</dbReference>
<evidence type="ECO:0000313" key="1">
    <source>
        <dbReference type="EMBL" id="HJF85283.1"/>
    </source>
</evidence>
<comment type="caution">
    <text evidence="1">The sequence shown here is derived from an EMBL/GenBank/DDBJ whole genome shotgun (WGS) entry which is preliminary data.</text>
</comment>
<name>A0A921HN68_9FIRM</name>
<dbReference type="AlphaFoldDB" id="A0A921HN68"/>
<evidence type="ECO:0000313" key="2">
    <source>
        <dbReference type="Proteomes" id="UP000780768"/>
    </source>
</evidence>